<sequence>MVTAMAKKFMRLSASVPDHFVISPSLAFTDMYLPVRTKKVKRAKAKPIFPIIVATPFSFTCNGVSSSSVSLKKKWGLHLQWTVLELQRLPIVTDCSDQNHQENAKKYPHPIINPSWPPLSGDSNGYRDYSTNHEDDERERRFQEKEITFVPNLSILHATPSVLSRGNGQWKQALPGQCGNPPASPLL</sequence>
<organism evidence="2 3">
    <name type="scientific">Cuscuta campestris</name>
    <dbReference type="NCBI Taxonomy" id="132261"/>
    <lineage>
        <taxon>Eukaryota</taxon>
        <taxon>Viridiplantae</taxon>
        <taxon>Streptophyta</taxon>
        <taxon>Embryophyta</taxon>
        <taxon>Tracheophyta</taxon>
        <taxon>Spermatophyta</taxon>
        <taxon>Magnoliopsida</taxon>
        <taxon>eudicotyledons</taxon>
        <taxon>Gunneridae</taxon>
        <taxon>Pentapetalae</taxon>
        <taxon>asterids</taxon>
        <taxon>lamiids</taxon>
        <taxon>Solanales</taxon>
        <taxon>Convolvulaceae</taxon>
        <taxon>Cuscuteae</taxon>
        <taxon>Cuscuta</taxon>
        <taxon>Cuscuta subgen. Grammica</taxon>
        <taxon>Cuscuta sect. Cleistogrammica</taxon>
    </lineage>
</organism>
<protein>
    <submittedName>
        <fullName evidence="2">Uncharacterized protein</fullName>
    </submittedName>
</protein>
<reference evidence="2 3" key="1">
    <citation type="submission" date="2018-04" db="EMBL/GenBank/DDBJ databases">
        <authorList>
            <person name="Vogel A."/>
        </authorList>
    </citation>
    <scope>NUCLEOTIDE SEQUENCE [LARGE SCALE GENOMIC DNA]</scope>
</reference>
<evidence type="ECO:0000313" key="2">
    <source>
        <dbReference type="EMBL" id="VFR02310.1"/>
    </source>
</evidence>
<proteinExistence type="predicted"/>
<name>A0A484NMI6_9ASTE</name>
<keyword evidence="3" id="KW-1185">Reference proteome</keyword>
<evidence type="ECO:0000313" key="3">
    <source>
        <dbReference type="Proteomes" id="UP000595140"/>
    </source>
</evidence>
<gene>
    <name evidence="2" type="ORF">CCAM_LOCUS44085</name>
</gene>
<dbReference type="EMBL" id="OOIL02006805">
    <property type="protein sequence ID" value="VFR02310.1"/>
    <property type="molecule type" value="Genomic_DNA"/>
</dbReference>
<accession>A0A484NMI6</accession>
<feature type="region of interest" description="Disordered" evidence="1">
    <location>
        <begin position="166"/>
        <end position="187"/>
    </location>
</feature>
<dbReference type="AlphaFoldDB" id="A0A484NMI6"/>
<dbReference type="Proteomes" id="UP000595140">
    <property type="component" value="Unassembled WGS sequence"/>
</dbReference>
<evidence type="ECO:0000256" key="1">
    <source>
        <dbReference type="SAM" id="MobiDB-lite"/>
    </source>
</evidence>